<dbReference type="Proteomes" id="UP001283361">
    <property type="component" value="Unassembled WGS sequence"/>
</dbReference>
<organism evidence="1 2">
    <name type="scientific">Elysia crispata</name>
    <name type="common">lettuce slug</name>
    <dbReference type="NCBI Taxonomy" id="231223"/>
    <lineage>
        <taxon>Eukaryota</taxon>
        <taxon>Metazoa</taxon>
        <taxon>Spiralia</taxon>
        <taxon>Lophotrochozoa</taxon>
        <taxon>Mollusca</taxon>
        <taxon>Gastropoda</taxon>
        <taxon>Heterobranchia</taxon>
        <taxon>Euthyneura</taxon>
        <taxon>Panpulmonata</taxon>
        <taxon>Sacoglossa</taxon>
        <taxon>Placobranchoidea</taxon>
        <taxon>Plakobranchidae</taxon>
        <taxon>Elysia</taxon>
    </lineage>
</organism>
<name>A0AAE0Z3C1_9GAST</name>
<dbReference type="AlphaFoldDB" id="A0AAE0Z3C1"/>
<keyword evidence="2" id="KW-1185">Reference proteome</keyword>
<accession>A0AAE0Z3C1</accession>
<sequence>MDKFSADIELGVNGYGLEWIEALAQLDSHTLCSEIVSFLLVSKVSESSVFGELLDSETGVVFGANFTNLGCTSLTRGCDVAGQLVSTSLTRRCDVAGQLVSTSLTRGCDVAGQLVNTSLTRGCDVAGQLVNTSLTRGCDVAGQLVSTSLTRGCDVAGQLVSTRLP</sequence>
<evidence type="ECO:0000313" key="1">
    <source>
        <dbReference type="EMBL" id="KAK3761815.1"/>
    </source>
</evidence>
<proteinExistence type="predicted"/>
<evidence type="ECO:0000313" key="2">
    <source>
        <dbReference type="Proteomes" id="UP001283361"/>
    </source>
</evidence>
<dbReference type="EMBL" id="JAWDGP010004827">
    <property type="protein sequence ID" value="KAK3761815.1"/>
    <property type="molecule type" value="Genomic_DNA"/>
</dbReference>
<reference evidence="1" key="1">
    <citation type="journal article" date="2023" name="G3 (Bethesda)">
        <title>A reference genome for the long-term kleptoplast-retaining sea slug Elysia crispata morphotype clarki.</title>
        <authorList>
            <person name="Eastman K.E."/>
            <person name="Pendleton A.L."/>
            <person name="Shaikh M.A."/>
            <person name="Suttiyut T."/>
            <person name="Ogas R."/>
            <person name="Tomko P."/>
            <person name="Gavelis G."/>
            <person name="Widhalm J.R."/>
            <person name="Wisecaver J.H."/>
        </authorList>
    </citation>
    <scope>NUCLEOTIDE SEQUENCE</scope>
    <source>
        <strain evidence="1">ECLA1</strain>
    </source>
</reference>
<protein>
    <submittedName>
        <fullName evidence="1">Uncharacterized protein</fullName>
    </submittedName>
</protein>
<comment type="caution">
    <text evidence="1">The sequence shown here is derived from an EMBL/GenBank/DDBJ whole genome shotgun (WGS) entry which is preliminary data.</text>
</comment>
<gene>
    <name evidence="1" type="ORF">RRG08_060640</name>
</gene>